<organism evidence="3 4">
    <name type="scientific">Steinernema glaseri</name>
    <dbReference type="NCBI Taxonomy" id="37863"/>
    <lineage>
        <taxon>Eukaryota</taxon>
        <taxon>Metazoa</taxon>
        <taxon>Ecdysozoa</taxon>
        <taxon>Nematoda</taxon>
        <taxon>Chromadorea</taxon>
        <taxon>Rhabditida</taxon>
        <taxon>Tylenchina</taxon>
        <taxon>Panagrolaimomorpha</taxon>
        <taxon>Strongyloidoidea</taxon>
        <taxon>Steinernematidae</taxon>
        <taxon>Steinernema</taxon>
    </lineage>
</organism>
<evidence type="ECO:0000313" key="3">
    <source>
        <dbReference type="Proteomes" id="UP000095287"/>
    </source>
</evidence>
<dbReference type="Proteomes" id="UP000095287">
    <property type="component" value="Unplaced"/>
</dbReference>
<dbReference type="AlphaFoldDB" id="A0A1I7Y6B5"/>
<protein>
    <submittedName>
        <fullName evidence="4">BAR domain-containing protein</fullName>
    </submittedName>
</protein>
<name>A0A1I7Y6B5_9BILA</name>
<reference evidence="4" key="1">
    <citation type="submission" date="2016-11" db="UniProtKB">
        <authorList>
            <consortium name="WormBaseParasite"/>
        </authorList>
    </citation>
    <scope>IDENTIFICATION</scope>
</reference>
<accession>A0A1I7Y6B5</accession>
<keyword evidence="1" id="KW-0175">Coiled coil</keyword>
<evidence type="ECO:0000256" key="2">
    <source>
        <dbReference type="SAM" id="MobiDB-lite"/>
    </source>
</evidence>
<sequence>MSLLQLNEKISEHLKAIDDLAEVKPMPKIIQLHFKEIKAYFEQYVETSEKCRRRCDELREIKERQKRTITDLTEDEESLGASMEDKCANDVQMPLLELNEKISEHLDAIDVFSAKNPIPKFIQLHFKEIKEFFEQCVEFSKNMGLPTHFNSSTEVGKVGEENLAGDSPASEAPAEEEIDMELEKEFPKEHLYERVDADQSQDSSCSSSTQPENDCEGSLPVEPSSKEEILAELEEKCAEEFE</sequence>
<dbReference type="WBParaSite" id="L893_g12925.t1">
    <property type="protein sequence ID" value="L893_g12925.t1"/>
    <property type="gene ID" value="L893_g12925"/>
</dbReference>
<evidence type="ECO:0000313" key="4">
    <source>
        <dbReference type="WBParaSite" id="L893_g12925.t1"/>
    </source>
</evidence>
<evidence type="ECO:0000256" key="1">
    <source>
        <dbReference type="SAM" id="Coils"/>
    </source>
</evidence>
<keyword evidence="3" id="KW-1185">Reference proteome</keyword>
<feature type="coiled-coil region" evidence="1">
    <location>
        <begin position="48"/>
        <end position="75"/>
    </location>
</feature>
<feature type="compositionally biased region" description="Low complexity" evidence="2">
    <location>
        <begin position="198"/>
        <end position="210"/>
    </location>
</feature>
<feature type="region of interest" description="Disordered" evidence="2">
    <location>
        <begin position="159"/>
        <end position="227"/>
    </location>
</feature>
<feature type="compositionally biased region" description="Basic and acidic residues" evidence="2">
    <location>
        <begin position="181"/>
        <end position="197"/>
    </location>
</feature>
<proteinExistence type="predicted"/>